<protein>
    <submittedName>
        <fullName evidence="2">Uncharacterized protein</fullName>
    </submittedName>
</protein>
<sequence>MQLLWVKKSEQSLFSELEALKQSSQRKAPDLRASSTVDANGGHLAGNLTGGVAATKRAHGIHMVLTLKATEEGASDEDEVLAARGVFDNPNSRLVRALLYMSYMSYNSRVYLVPAFVVGASAALLLSNDFTSQSILLDGMAVGFASNVDDMISFIVISEEERQRVEEKVEKIVADEAKREKGWKRSCVYGLVLAVSLIVAAICCEELMPWFGNEGGNEHALQQYSRRGQHLPSVCGVVSAGGDVLLQ</sequence>
<dbReference type="EMBL" id="BRXW01000021">
    <property type="protein sequence ID" value="GMI00243.1"/>
    <property type="molecule type" value="Genomic_DNA"/>
</dbReference>
<evidence type="ECO:0000256" key="1">
    <source>
        <dbReference type="SAM" id="Phobius"/>
    </source>
</evidence>
<dbReference type="OrthoDB" id="223669at2759"/>
<dbReference type="AlphaFoldDB" id="A0A9W7C106"/>
<keyword evidence="1" id="KW-0472">Membrane</keyword>
<gene>
    <name evidence="2" type="ORF">TrLO_g11326</name>
</gene>
<keyword evidence="1" id="KW-0812">Transmembrane</keyword>
<accession>A0A9W7C106</accession>
<comment type="caution">
    <text evidence="2">The sequence shown here is derived from an EMBL/GenBank/DDBJ whole genome shotgun (WGS) entry which is preliminary data.</text>
</comment>
<evidence type="ECO:0000313" key="3">
    <source>
        <dbReference type="Proteomes" id="UP001165122"/>
    </source>
</evidence>
<reference evidence="3" key="1">
    <citation type="journal article" date="2023" name="Commun. Biol.">
        <title>Genome analysis of Parmales, the sister group of diatoms, reveals the evolutionary specialization of diatoms from phago-mixotrophs to photoautotrophs.</title>
        <authorList>
            <person name="Ban H."/>
            <person name="Sato S."/>
            <person name="Yoshikawa S."/>
            <person name="Yamada K."/>
            <person name="Nakamura Y."/>
            <person name="Ichinomiya M."/>
            <person name="Sato N."/>
            <person name="Blanc-Mathieu R."/>
            <person name="Endo H."/>
            <person name="Kuwata A."/>
            <person name="Ogata H."/>
        </authorList>
    </citation>
    <scope>NUCLEOTIDE SEQUENCE [LARGE SCALE GENOMIC DNA]</scope>
    <source>
        <strain evidence="3">NIES 3700</strain>
    </source>
</reference>
<evidence type="ECO:0000313" key="2">
    <source>
        <dbReference type="EMBL" id="GMI00243.1"/>
    </source>
</evidence>
<proteinExistence type="predicted"/>
<feature type="transmembrane region" description="Helical" evidence="1">
    <location>
        <begin position="188"/>
        <end position="211"/>
    </location>
</feature>
<keyword evidence="1" id="KW-1133">Transmembrane helix</keyword>
<keyword evidence="3" id="KW-1185">Reference proteome</keyword>
<dbReference type="Proteomes" id="UP001165122">
    <property type="component" value="Unassembled WGS sequence"/>
</dbReference>
<organism evidence="2 3">
    <name type="scientific">Triparma laevis f. longispina</name>
    <dbReference type="NCBI Taxonomy" id="1714387"/>
    <lineage>
        <taxon>Eukaryota</taxon>
        <taxon>Sar</taxon>
        <taxon>Stramenopiles</taxon>
        <taxon>Ochrophyta</taxon>
        <taxon>Bolidophyceae</taxon>
        <taxon>Parmales</taxon>
        <taxon>Triparmaceae</taxon>
        <taxon>Triparma</taxon>
    </lineage>
</organism>
<name>A0A9W7C106_9STRA</name>